<sequence>MSAKSSVKVKELDVDGQAYLRAEGITAGLIKQLTEQITRVESAREDDKREHQAELAKRDERLDAFEKKLQALGDHNQALTTFVYVVLAILRRHGLIGEINPQDVPDGIRI</sequence>
<gene>
    <name evidence="2" type="ORF">J2X12_002906</name>
</gene>
<protein>
    <submittedName>
        <fullName evidence="2">Uncharacterized protein</fullName>
    </submittedName>
</protein>
<comment type="caution">
    <text evidence="2">The sequence shown here is derived from an EMBL/GenBank/DDBJ whole genome shotgun (WGS) entry which is preliminary data.</text>
</comment>
<dbReference type="EMBL" id="JAVDWN010000010">
    <property type="protein sequence ID" value="MDR7164868.1"/>
    <property type="molecule type" value="Genomic_DNA"/>
</dbReference>
<dbReference type="GeneID" id="97424181"/>
<feature type="coiled-coil region" evidence="1">
    <location>
        <begin position="30"/>
        <end position="68"/>
    </location>
</feature>
<dbReference type="Proteomes" id="UP001262032">
    <property type="component" value="Unassembled WGS sequence"/>
</dbReference>
<evidence type="ECO:0000313" key="2">
    <source>
        <dbReference type="EMBL" id="MDR7164868.1"/>
    </source>
</evidence>
<dbReference type="AlphaFoldDB" id="A0AAW8NG17"/>
<proteinExistence type="predicted"/>
<evidence type="ECO:0000313" key="3">
    <source>
        <dbReference type="Proteomes" id="UP001262032"/>
    </source>
</evidence>
<dbReference type="RefSeq" id="WP_310114063.1">
    <property type="nucleotide sequence ID" value="NZ_JAVDTN010000017.1"/>
</dbReference>
<evidence type="ECO:0000256" key="1">
    <source>
        <dbReference type="SAM" id="Coils"/>
    </source>
</evidence>
<keyword evidence="1" id="KW-0175">Coiled coil</keyword>
<reference evidence="2" key="1">
    <citation type="submission" date="2023-07" db="EMBL/GenBank/DDBJ databases">
        <title>Sorghum-associated microbial communities from plants grown in Nebraska, USA.</title>
        <authorList>
            <person name="Schachtman D."/>
        </authorList>
    </citation>
    <scope>NUCLEOTIDE SEQUENCE</scope>
    <source>
        <strain evidence="2">BE261</strain>
    </source>
</reference>
<name>A0AAW8NG17_PSEOX</name>
<accession>A0AAW8NG17</accession>
<organism evidence="2 3">
    <name type="scientific">Pseudarthrobacter oxydans</name>
    <name type="common">Arthrobacter oxydans</name>
    <dbReference type="NCBI Taxonomy" id="1671"/>
    <lineage>
        <taxon>Bacteria</taxon>
        <taxon>Bacillati</taxon>
        <taxon>Actinomycetota</taxon>
        <taxon>Actinomycetes</taxon>
        <taxon>Micrococcales</taxon>
        <taxon>Micrococcaceae</taxon>
        <taxon>Pseudarthrobacter</taxon>
    </lineage>
</organism>